<comment type="similarity">
    <text evidence="4">Belongs to the HAD-like hydrolase superfamily. MasA/MtnC family.</text>
</comment>
<dbReference type="EC" id="3.1.3.77" evidence="4"/>
<gene>
    <name evidence="4 5" type="primary">mtnC</name>
    <name evidence="5" type="ORF">GLS_c13310</name>
</gene>
<keyword evidence="4" id="KW-0479">Metal-binding</keyword>
<dbReference type="Gene3D" id="3.40.50.1000">
    <property type="entry name" value="HAD superfamily/HAD-like"/>
    <property type="match status" value="1"/>
</dbReference>
<evidence type="ECO:0000313" key="6">
    <source>
        <dbReference type="Proteomes" id="UP000031656"/>
    </source>
</evidence>
<dbReference type="InterPro" id="IPR023214">
    <property type="entry name" value="HAD_sf"/>
</dbReference>
<comment type="catalytic activity">
    <reaction evidence="4">
        <text>5-methylsulfanyl-2,3-dioxopentyl phosphate + H2O = 1,2-dihydroxy-5-(methylsulfanyl)pent-1-en-3-one + phosphate</text>
        <dbReference type="Rhea" id="RHEA:21700"/>
        <dbReference type="ChEBI" id="CHEBI:15377"/>
        <dbReference type="ChEBI" id="CHEBI:43474"/>
        <dbReference type="ChEBI" id="CHEBI:49252"/>
        <dbReference type="ChEBI" id="CHEBI:58828"/>
        <dbReference type="EC" id="3.1.3.77"/>
    </reaction>
</comment>
<protein>
    <recommendedName>
        <fullName evidence="4">Enolase-phosphatase E1</fullName>
        <ecNumber evidence="4">3.1.3.77</ecNumber>
    </recommendedName>
    <alternativeName>
        <fullName evidence="4">2,3-diketo-5-methylthio-1-phosphopentane phosphatase</fullName>
    </alternativeName>
</protein>
<dbReference type="SFLD" id="SFLDG01133">
    <property type="entry name" value="C1.5.4:_Enolase-phosphatase_Li"/>
    <property type="match status" value="1"/>
</dbReference>
<keyword evidence="1 4" id="KW-0028">Amino-acid biosynthesis</keyword>
<evidence type="ECO:0000256" key="1">
    <source>
        <dbReference type="ARBA" id="ARBA00022605"/>
    </source>
</evidence>
<dbReference type="Pfam" id="PF00702">
    <property type="entry name" value="Hydrolase"/>
    <property type="match status" value="1"/>
</dbReference>
<dbReference type="SUPFAM" id="SSF56784">
    <property type="entry name" value="HAD-like"/>
    <property type="match status" value="1"/>
</dbReference>
<dbReference type="GO" id="GO:0000287">
    <property type="term" value="F:magnesium ion binding"/>
    <property type="evidence" value="ECO:0007669"/>
    <property type="project" value="UniProtKB-UniRule"/>
</dbReference>
<dbReference type="PRINTS" id="PR00413">
    <property type="entry name" value="HADHALOGNASE"/>
</dbReference>
<dbReference type="HOGENOM" id="CLU_023273_0_0_5"/>
<accession>A0A067Z3Z8</accession>
<dbReference type="NCBIfam" id="TIGR01691">
    <property type="entry name" value="enolase-ppase"/>
    <property type="match status" value="1"/>
</dbReference>
<dbReference type="RefSeq" id="WP_041111654.1">
    <property type="nucleotide sequence ID" value="NZ_CP004373.1"/>
</dbReference>
<dbReference type="InterPro" id="IPR006439">
    <property type="entry name" value="HAD-SF_hydro_IA"/>
</dbReference>
<dbReference type="GO" id="GO:0043715">
    <property type="term" value="F:2,3-diketo-5-methylthiopentyl-1-phosphate enolase activity"/>
    <property type="evidence" value="ECO:0007669"/>
    <property type="project" value="UniProtKB-UniRule"/>
</dbReference>
<comment type="function">
    <text evidence="4">Bifunctional enzyme that catalyzes the enolization of 2,3-diketo-5-methylthiopentyl-1-phosphate (DK-MTP-1-P) into the intermediate 2-hydroxy-3-keto-5-methylthiopentenyl-1-phosphate (HK-MTPenyl-1-P), which is then dephosphorylated to form the acireductone 1,2-dihydroxy-3-keto-5-methylthiopentene (DHK-MTPene).</text>
</comment>
<dbReference type="InterPro" id="IPR023943">
    <property type="entry name" value="Enolase-ppase_E1"/>
</dbReference>
<dbReference type="HAMAP" id="MF_01681">
    <property type="entry name" value="Salvage_MtnC"/>
    <property type="match status" value="1"/>
</dbReference>
<dbReference type="InterPro" id="IPR036412">
    <property type="entry name" value="HAD-like_sf"/>
</dbReference>
<dbReference type="EMBL" id="CP004373">
    <property type="protein sequence ID" value="AHK71228.1"/>
    <property type="molecule type" value="Genomic_DNA"/>
</dbReference>
<dbReference type="SFLD" id="SFLDG01129">
    <property type="entry name" value="C1.5:_HAD__Beta-PGM__Phosphata"/>
    <property type="match status" value="1"/>
</dbReference>
<keyword evidence="3 4" id="KW-0486">Methionine biosynthesis</keyword>
<dbReference type="KEGG" id="goy:GLS_c13310"/>
<dbReference type="PANTHER" id="PTHR20371">
    <property type="entry name" value="ENOLASE-PHOSPHATASE E1"/>
    <property type="match status" value="1"/>
</dbReference>
<dbReference type="CDD" id="cd01629">
    <property type="entry name" value="HAD_EP"/>
    <property type="match status" value="1"/>
</dbReference>
<dbReference type="PANTHER" id="PTHR20371:SF1">
    <property type="entry name" value="ENOLASE-PHOSPHATASE E1"/>
    <property type="match status" value="1"/>
</dbReference>
<dbReference type="GO" id="GO:0019509">
    <property type="term" value="P:L-methionine salvage from methylthioadenosine"/>
    <property type="evidence" value="ECO:0007669"/>
    <property type="project" value="UniProtKB-UniRule"/>
</dbReference>
<comment type="subunit">
    <text evidence="4">Monomer.</text>
</comment>
<dbReference type="SFLD" id="SFLDF00044">
    <property type="entry name" value="enolase-phosphatase"/>
    <property type="match status" value="1"/>
</dbReference>
<dbReference type="GO" id="GO:0043874">
    <property type="term" value="F:acireductone synthase activity"/>
    <property type="evidence" value="ECO:0007669"/>
    <property type="project" value="UniProtKB-EC"/>
</dbReference>
<name>A0A067Z3Z8_GLUOY</name>
<keyword evidence="2 4" id="KW-0378">Hydrolase</keyword>
<dbReference type="GeneID" id="56905559"/>
<dbReference type="UniPathway" id="UPA00904">
    <property type="reaction ID" value="UER00876"/>
</dbReference>
<comment type="cofactor">
    <cofactor evidence="4">
        <name>Mg(2+)</name>
        <dbReference type="ChEBI" id="CHEBI:18420"/>
    </cofactor>
    <text evidence="4">Binds 1 Mg(2+) ion per subunit.</text>
</comment>
<proteinExistence type="inferred from homology"/>
<keyword evidence="4" id="KW-0460">Magnesium</keyword>
<comment type="pathway">
    <text evidence="4">Amino-acid biosynthesis; L-methionine biosynthesis via salvage pathway; L-methionine from S-methyl-5-thio-alpha-D-ribose 1-phosphate: step 3/6.</text>
</comment>
<organism evidence="5 6">
    <name type="scientific">Gluconobacter oxydans DSM 3504</name>
    <dbReference type="NCBI Taxonomy" id="1288313"/>
    <lineage>
        <taxon>Bacteria</taxon>
        <taxon>Pseudomonadati</taxon>
        <taxon>Pseudomonadota</taxon>
        <taxon>Alphaproteobacteria</taxon>
        <taxon>Acetobacterales</taxon>
        <taxon>Acetobacteraceae</taxon>
        <taxon>Gluconobacter</taxon>
    </lineage>
</organism>
<dbReference type="GO" id="GO:0043716">
    <property type="term" value="F:2-hydroxy-3-keto-5-methylthiopentenyl-1-phosphate phosphatase activity"/>
    <property type="evidence" value="ECO:0007669"/>
    <property type="project" value="UniProtKB-UniRule"/>
</dbReference>
<comment type="pathway">
    <text evidence="4">Amino-acid biosynthesis; L-methionine biosynthesis via salvage pathway; L-methionine from S-methyl-5-thio-alpha-D-ribose 1-phosphate: step 4/6.</text>
</comment>
<dbReference type="Proteomes" id="UP000031656">
    <property type="component" value="Chromosome"/>
</dbReference>
<evidence type="ECO:0000256" key="2">
    <source>
        <dbReference type="ARBA" id="ARBA00022801"/>
    </source>
</evidence>
<evidence type="ECO:0000256" key="3">
    <source>
        <dbReference type="ARBA" id="ARBA00023167"/>
    </source>
</evidence>
<dbReference type="AlphaFoldDB" id="A0A067Z3Z8"/>
<evidence type="ECO:0000256" key="4">
    <source>
        <dbReference type="HAMAP-Rule" id="MF_01681"/>
    </source>
</evidence>
<dbReference type="Gene3D" id="1.10.720.60">
    <property type="match status" value="1"/>
</dbReference>
<evidence type="ECO:0000313" key="5">
    <source>
        <dbReference type="EMBL" id="AHK71228.1"/>
    </source>
</evidence>
<dbReference type="SFLD" id="SFLDS00003">
    <property type="entry name" value="Haloacid_Dehalogenase"/>
    <property type="match status" value="1"/>
</dbReference>
<sequence length="227" mass="24492">MIRLVLLDIEGTTLPISFVRDVMFPYAAKALPALMQDHTNPIVMGARADIVMEHPGQDPLKVCQDWMKTDVKAVPLKTLQGLTWRQGFEDGTLKADLYPDVPPALEAWSKGGLRLAVYSSGSIPSQKLLYGHSEQGDLTPLFEDFFDLSTGGKKDAASYEKITAAVGLPAHEILFLSDIGAELDAAQRAGLTVCQLVREQDGTVPHPGVPQAPDLNAVSTQFGLPVA</sequence>
<reference evidence="5 6" key="1">
    <citation type="journal article" date="2015" name="Appl. Microbiol. Biotechnol.">
        <title>The consequence of an additional NADH dehydrogenase paralog on the growth of Gluconobacter oxydans DSM3504.</title>
        <authorList>
            <person name="Kostner D."/>
            <person name="Luchterhand B."/>
            <person name="Junker A."/>
            <person name="Volland S."/>
            <person name="Daniel R."/>
            <person name="Buchs J."/>
            <person name="Liebl W."/>
            <person name="Ehrenreich A."/>
        </authorList>
    </citation>
    <scope>NUCLEOTIDE SEQUENCE [LARGE SCALE GENOMIC DNA]</scope>
    <source>
        <strain evidence="5">DSM 3504</strain>
    </source>
</reference>